<keyword evidence="3" id="KW-0804">Transcription</keyword>
<evidence type="ECO:0000259" key="4">
    <source>
        <dbReference type="PROSITE" id="PS50043"/>
    </source>
</evidence>
<dbReference type="Gene3D" id="1.25.40.10">
    <property type="entry name" value="Tetratricopeptide repeat domain"/>
    <property type="match status" value="1"/>
</dbReference>
<dbReference type="InterPro" id="IPR016032">
    <property type="entry name" value="Sig_transdc_resp-reg_C-effctor"/>
</dbReference>
<reference evidence="5 6" key="1">
    <citation type="submission" date="2021-02" db="EMBL/GenBank/DDBJ databases">
        <title>Niveibacterium changnyeongensis HC41.</title>
        <authorList>
            <person name="Kang M."/>
        </authorList>
    </citation>
    <scope>NUCLEOTIDE SEQUENCE [LARGE SCALE GENOMIC DNA]</scope>
    <source>
        <strain evidence="5 6">HC41</strain>
    </source>
</reference>
<dbReference type="InterPro" id="IPR011990">
    <property type="entry name" value="TPR-like_helical_dom_sf"/>
</dbReference>
<dbReference type="SMART" id="SM00421">
    <property type="entry name" value="HTH_LUXR"/>
    <property type="match status" value="1"/>
</dbReference>
<dbReference type="CDD" id="cd06170">
    <property type="entry name" value="LuxR_C_like"/>
    <property type="match status" value="1"/>
</dbReference>
<dbReference type="Pfam" id="PF00196">
    <property type="entry name" value="GerE"/>
    <property type="match status" value="1"/>
</dbReference>
<dbReference type="PROSITE" id="PS50043">
    <property type="entry name" value="HTH_LUXR_2"/>
    <property type="match status" value="1"/>
</dbReference>
<proteinExistence type="predicted"/>
<dbReference type="PANTHER" id="PTHR44688">
    <property type="entry name" value="DNA-BINDING TRANSCRIPTIONAL ACTIVATOR DEVR_DOSR"/>
    <property type="match status" value="1"/>
</dbReference>
<organism evidence="5 6">
    <name type="scientific">Niveibacterium microcysteis</name>
    <dbReference type="NCBI Taxonomy" id="2811415"/>
    <lineage>
        <taxon>Bacteria</taxon>
        <taxon>Pseudomonadati</taxon>
        <taxon>Pseudomonadota</taxon>
        <taxon>Betaproteobacteria</taxon>
        <taxon>Rhodocyclales</taxon>
        <taxon>Rhodocyclaceae</taxon>
        <taxon>Niveibacterium</taxon>
    </lineage>
</organism>
<protein>
    <recommendedName>
        <fullName evidence="4">HTH luxR-type domain-containing protein</fullName>
    </recommendedName>
</protein>
<gene>
    <name evidence="5" type="ORF">JY500_07670</name>
</gene>
<evidence type="ECO:0000313" key="5">
    <source>
        <dbReference type="EMBL" id="QSI78480.1"/>
    </source>
</evidence>
<evidence type="ECO:0000256" key="3">
    <source>
        <dbReference type="ARBA" id="ARBA00023163"/>
    </source>
</evidence>
<dbReference type="SUPFAM" id="SSF46894">
    <property type="entry name" value="C-terminal effector domain of the bipartite response regulators"/>
    <property type="match status" value="1"/>
</dbReference>
<dbReference type="SMART" id="SM00382">
    <property type="entry name" value="AAA"/>
    <property type="match status" value="1"/>
</dbReference>
<keyword evidence="2" id="KW-0238">DNA-binding</keyword>
<name>A0ABX7M9Q9_9RHOO</name>
<dbReference type="SUPFAM" id="SSF52540">
    <property type="entry name" value="P-loop containing nucleoside triphosphate hydrolases"/>
    <property type="match status" value="1"/>
</dbReference>
<keyword evidence="1" id="KW-0805">Transcription regulation</keyword>
<evidence type="ECO:0000256" key="1">
    <source>
        <dbReference type="ARBA" id="ARBA00023015"/>
    </source>
</evidence>
<dbReference type="InterPro" id="IPR000792">
    <property type="entry name" value="Tscrpt_reg_LuxR_C"/>
</dbReference>
<dbReference type="PANTHER" id="PTHR44688:SF16">
    <property type="entry name" value="DNA-BINDING TRANSCRIPTIONAL ACTIVATOR DEVR_DOSR"/>
    <property type="match status" value="1"/>
</dbReference>
<evidence type="ECO:0000256" key="2">
    <source>
        <dbReference type="ARBA" id="ARBA00023125"/>
    </source>
</evidence>
<accession>A0ABX7M9Q9</accession>
<dbReference type="InterPro" id="IPR036388">
    <property type="entry name" value="WH-like_DNA-bd_sf"/>
</dbReference>
<feature type="domain" description="HTH luxR-type" evidence="4">
    <location>
        <begin position="725"/>
        <end position="790"/>
    </location>
</feature>
<dbReference type="InterPro" id="IPR003593">
    <property type="entry name" value="AAA+_ATPase"/>
</dbReference>
<evidence type="ECO:0000313" key="6">
    <source>
        <dbReference type="Proteomes" id="UP000663570"/>
    </source>
</evidence>
<sequence>MPVAQPSFPHLPARPTVARSRLTSQILAATARHPVTVIVAPAGFGKTAIAALVAHGSAKPCCWLALDQLAEPERWPALAAALRATPEAGLLIVDAIDSLPAPTEQAWRDAGVEGTARARLLLATRTTAALPMLEQWRARGQLAVFDAPQLRPTAAEWQRAFGRNDTARAGCEGWWGLRLAGDSVAAQIEWLRRVFLPSLSPDLANVLGAQALEPAASPVALGGWLGIGAVRVALAQHALNLDGAPLEACRAGAALGETLAAAWCLHQPALAARFVEAAFADALALRDAPRAIRLAQASGKPEHCARLLDELGWLILLGPRRDLLGDLLSGLSPQAARQPAMRLLRAAWWVELERAPVEAERILRSDQLEGPQADAIQARCKLMFDDAEGAARLAESALAGLADRDAPEALLAAAALGYACLELGQPMRAIPLLREVVSAARRDGFANLELDGLHVLARSLQEHGDYQGLTETLRQAQAHIAQSGLANETAAQSLARLALLDAHEQLQTPAPMLQPPADSDLFAFAWLVARAREALLTGRIGDAMMLGEQLDSRLLASFCSTKWRLEAAYVGIWIAGLRGDVERLRSYAGDASLPPPDAGLHAWTGAVHRAAAALLRHQAWPAPQLQALIDALAQRGLRRLHATAKLIAALRDPAGDITLLGDWLHAAVSNGRLMDALWLAPCLSDPLARWLRHPAAVQDAAVRAGAMALFARLQPPVAESPRISPAGRPADLTEREWQVLQLIGQQFSNEQIAVTLHVSLPTVKTHINRLYAKLDIATRAEAMQRARALQASTAVPPA</sequence>
<dbReference type="PRINTS" id="PR00038">
    <property type="entry name" value="HTHLUXR"/>
</dbReference>
<dbReference type="Gene3D" id="1.10.10.10">
    <property type="entry name" value="Winged helix-like DNA-binding domain superfamily/Winged helix DNA-binding domain"/>
    <property type="match status" value="1"/>
</dbReference>
<dbReference type="RefSeq" id="WP_206255837.1">
    <property type="nucleotide sequence ID" value="NZ_CP071060.1"/>
</dbReference>
<keyword evidence="6" id="KW-1185">Reference proteome</keyword>
<dbReference type="InterPro" id="IPR027417">
    <property type="entry name" value="P-loop_NTPase"/>
</dbReference>
<dbReference type="Proteomes" id="UP000663570">
    <property type="component" value="Chromosome"/>
</dbReference>
<dbReference type="EMBL" id="CP071060">
    <property type="protein sequence ID" value="QSI78480.1"/>
    <property type="molecule type" value="Genomic_DNA"/>
</dbReference>